<dbReference type="InterPro" id="IPR007120">
    <property type="entry name" value="DNA-dir_RNAP_su2_dom"/>
</dbReference>
<dbReference type="InterPro" id="IPR042107">
    <property type="entry name" value="DNA-dir_RNA_pol_bsu_ext_1_sf"/>
</dbReference>
<dbReference type="GO" id="GO:0006351">
    <property type="term" value="P:DNA-templated transcription"/>
    <property type="evidence" value="ECO:0007669"/>
    <property type="project" value="InterPro"/>
</dbReference>
<comment type="similarity">
    <text evidence="7">Belongs to the RNA polymerase beta chain family.</text>
</comment>
<evidence type="ECO:0000313" key="12">
    <source>
        <dbReference type="EMBL" id="KKT46113.1"/>
    </source>
</evidence>
<dbReference type="Gene3D" id="2.30.150.10">
    <property type="entry name" value="DNA-directed RNA polymerase, beta subunit, external 1 domain"/>
    <property type="match status" value="1"/>
</dbReference>
<keyword evidence="2 12" id="KW-0240">DNA-directed RNA polymerase</keyword>
<dbReference type="InterPro" id="IPR015712">
    <property type="entry name" value="DNA-dir_RNA_pol_su2"/>
</dbReference>
<gene>
    <name evidence="12" type="ORF">UW35_C0022G0011</name>
</gene>
<comment type="catalytic activity">
    <reaction evidence="6">
        <text>RNA(n) + a ribonucleoside 5'-triphosphate = RNA(n+1) + diphosphate</text>
        <dbReference type="Rhea" id="RHEA:21248"/>
        <dbReference type="Rhea" id="RHEA-COMP:14527"/>
        <dbReference type="Rhea" id="RHEA-COMP:17342"/>
        <dbReference type="ChEBI" id="CHEBI:33019"/>
        <dbReference type="ChEBI" id="CHEBI:61557"/>
        <dbReference type="ChEBI" id="CHEBI:140395"/>
        <dbReference type="EC" id="2.7.7.6"/>
    </reaction>
</comment>
<accession>A0A0G1HHT5</accession>
<comment type="caution">
    <text evidence="12">The sequence shown here is derived from an EMBL/GenBank/DDBJ whole genome shotgun (WGS) entry which is preliminary data.</text>
</comment>
<dbReference type="Pfam" id="PF04565">
    <property type="entry name" value="RNA_pol_Rpb2_3"/>
    <property type="match status" value="1"/>
</dbReference>
<dbReference type="PATRIC" id="fig|1618404.3.peg.578"/>
<evidence type="ECO:0000259" key="11">
    <source>
        <dbReference type="Pfam" id="PF10385"/>
    </source>
</evidence>
<dbReference type="InterPro" id="IPR007645">
    <property type="entry name" value="RNA_pol_Rpb2_3"/>
</dbReference>
<keyword evidence="4" id="KW-0548">Nucleotidyltransferase</keyword>
<sequence length="454" mass="50262">MFFDSRRYNLGLVGRYKLNRKLGTNTPIDKQHVTLSIDDVIGSIKYLISLQNGKGKVDDIDHLANRRIRCVGELVNQTAFKVGLLRLERSIKEKMSLAKPDELPTPAAFVNPRPIISSITEFFRRNRLSSILDQVNPLSEIDNLRRISVMGPGGITRERASFSMRDIHSSQYSRTCPVRSPEGPNIGLVTYLALYTRVNPYGFLEAPYLKVTKEVKGNETVMRISDEVVYLAADDEEDAYITHAGVDREGDIITQKWVPVRYQGKFIEADSTLVQYIDVVPRQVIGTSAALIPFIQQDEGTRALMGTHHLTQALPLVKPSSPVVGTGMEDTVAESMGWVVRARHSGEVVASDAAHIDIKLSAEEAKTAASEISPFDYGFVEVNKGIETYNLRKYYGTSQDTCYNQTPMVNVGDKIKKGDLIINGPAAENGELALGQNLTIAYAAFEGLGYEDAV</sequence>
<feature type="domain" description="RNA polymerase Rpb2" evidence="9">
    <location>
        <begin position="6"/>
        <end position="69"/>
    </location>
</feature>
<protein>
    <recommendedName>
        <fullName evidence="1">DNA-directed RNA polymerase</fullName>
        <ecNumber evidence="1">2.7.7.6</ecNumber>
    </recommendedName>
</protein>
<dbReference type="Pfam" id="PF10385">
    <property type="entry name" value="RNA_pol_Rpb2_45"/>
    <property type="match status" value="1"/>
</dbReference>
<proteinExistence type="inferred from homology"/>
<dbReference type="Gene3D" id="2.40.50.100">
    <property type="match status" value="1"/>
</dbReference>
<dbReference type="InterPro" id="IPR019462">
    <property type="entry name" value="DNA-dir_RNA_pol_bsu_external_1"/>
</dbReference>
<feature type="domain" description="DNA-directed RNA polymerase beta subunit external 1" evidence="11">
    <location>
        <begin position="220"/>
        <end position="279"/>
    </location>
</feature>
<keyword evidence="3" id="KW-0808">Transferase</keyword>
<dbReference type="Pfam" id="PF00562">
    <property type="entry name" value="RNA_pol_Rpb2_6"/>
    <property type="match status" value="1"/>
</dbReference>
<dbReference type="InterPro" id="IPR037033">
    <property type="entry name" value="DNA-dir_RNAP_su2_hyb_sf"/>
</dbReference>
<evidence type="ECO:0000313" key="13">
    <source>
        <dbReference type="Proteomes" id="UP000033861"/>
    </source>
</evidence>
<dbReference type="Gene3D" id="3.90.1110.10">
    <property type="entry name" value="RNA polymerase Rpb2, domain 2"/>
    <property type="match status" value="1"/>
</dbReference>
<feature type="non-terminal residue" evidence="12">
    <location>
        <position position="454"/>
    </location>
</feature>
<evidence type="ECO:0000256" key="5">
    <source>
        <dbReference type="ARBA" id="ARBA00023163"/>
    </source>
</evidence>
<dbReference type="GO" id="GO:0003899">
    <property type="term" value="F:DNA-directed RNA polymerase activity"/>
    <property type="evidence" value="ECO:0007669"/>
    <property type="project" value="UniProtKB-EC"/>
</dbReference>
<evidence type="ECO:0000256" key="2">
    <source>
        <dbReference type="ARBA" id="ARBA00022478"/>
    </source>
</evidence>
<evidence type="ECO:0000256" key="3">
    <source>
        <dbReference type="ARBA" id="ARBA00022679"/>
    </source>
</evidence>
<evidence type="ECO:0000256" key="4">
    <source>
        <dbReference type="ARBA" id="ARBA00022695"/>
    </source>
</evidence>
<name>A0A0G1HHT5_9BACT</name>
<organism evidence="12 13">
    <name type="scientific">Candidatus Collierbacteria bacterium GW2011_GWF2_44_15</name>
    <dbReference type="NCBI Taxonomy" id="1618404"/>
    <lineage>
        <taxon>Bacteria</taxon>
        <taxon>Candidatus Collieribacteriota</taxon>
    </lineage>
</organism>
<dbReference type="GO" id="GO:0000428">
    <property type="term" value="C:DNA-directed RNA polymerase complex"/>
    <property type="evidence" value="ECO:0007669"/>
    <property type="project" value="UniProtKB-KW"/>
</dbReference>
<feature type="domain" description="DNA-directed RNA polymerase subunit 2 hybrid-binding" evidence="8">
    <location>
        <begin position="384"/>
        <end position="454"/>
    </location>
</feature>
<dbReference type="SUPFAM" id="SSF64484">
    <property type="entry name" value="beta and beta-prime subunits of DNA dependent RNA-polymerase"/>
    <property type="match status" value="1"/>
</dbReference>
<evidence type="ECO:0000256" key="1">
    <source>
        <dbReference type="ARBA" id="ARBA00012418"/>
    </source>
</evidence>
<dbReference type="EMBL" id="LCHZ01000022">
    <property type="protein sequence ID" value="KKT46113.1"/>
    <property type="molecule type" value="Genomic_DNA"/>
</dbReference>
<dbReference type="Pfam" id="PF04561">
    <property type="entry name" value="RNA_pol_Rpb2_2"/>
    <property type="match status" value="1"/>
</dbReference>
<dbReference type="GO" id="GO:0032549">
    <property type="term" value="F:ribonucleoside binding"/>
    <property type="evidence" value="ECO:0007669"/>
    <property type="project" value="InterPro"/>
</dbReference>
<dbReference type="InterPro" id="IPR037034">
    <property type="entry name" value="RNA_pol_Rpb2_2_sf"/>
</dbReference>
<evidence type="ECO:0000259" key="8">
    <source>
        <dbReference type="Pfam" id="PF00562"/>
    </source>
</evidence>
<dbReference type="PANTHER" id="PTHR20856">
    <property type="entry name" value="DNA-DIRECTED RNA POLYMERASE I SUBUNIT 2"/>
    <property type="match status" value="1"/>
</dbReference>
<dbReference type="EC" id="2.7.7.6" evidence="1"/>
<feature type="domain" description="RNA polymerase Rpb2" evidence="10">
    <location>
        <begin position="131"/>
        <end position="198"/>
    </location>
</feature>
<evidence type="ECO:0000259" key="9">
    <source>
        <dbReference type="Pfam" id="PF04561"/>
    </source>
</evidence>
<evidence type="ECO:0000256" key="7">
    <source>
        <dbReference type="RuleBase" id="RU000434"/>
    </source>
</evidence>
<dbReference type="Gene3D" id="2.40.270.10">
    <property type="entry name" value="DNA-directed RNA polymerase, subunit 2, domain 6"/>
    <property type="match status" value="1"/>
</dbReference>
<keyword evidence="5" id="KW-0804">Transcription</keyword>
<evidence type="ECO:0000256" key="6">
    <source>
        <dbReference type="ARBA" id="ARBA00048552"/>
    </source>
</evidence>
<dbReference type="AlphaFoldDB" id="A0A0G1HHT5"/>
<dbReference type="InterPro" id="IPR007642">
    <property type="entry name" value="RNA_pol_Rpb2_2"/>
</dbReference>
<dbReference type="Proteomes" id="UP000033861">
    <property type="component" value="Unassembled WGS sequence"/>
</dbReference>
<evidence type="ECO:0000259" key="10">
    <source>
        <dbReference type="Pfam" id="PF04565"/>
    </source>
</evidence>
<dbReference type="STRING" id="1618404.UW35_C0022G0011"/>
<dbReference type="Gene3D" id="3.90.1100.10">
    <property type="match status" value="1"/>
</dbReference>
<dbReference type="GO" id="GO:0003677">
    <property type="term" value="F:DNA binding"/>
    <property type="evidence" value="ECO:0007669"/>
    <property type="project" value="InterPro"/>
</dbReference>
<reference evidence="12 13" key="1">
    <citation type="journal article" date="2015" name="Nature">
        <title>rRNA introns, odd ribosomes, and small enigmatic genomes across a large radiation of phyla.</title>
        <authorList>
            <person name="Brown C.T."/>
            <person name="Hug L.A."/>
            <person name="Thomas B.C."/>
            <person name="Sharon I."/>
            <person name="Castelle C.J."/>
            <person name="Singh A."/>
            <person name="Wilkins M.J."/>
            <person name="Williams K.H."/>
            <person name="Banfield J.F."/>
        </authorList>
    </citation>
    <scope>NUCLEOTIDE SEQUENCE [LARGE SCALE GENOMIC DNA]</scope>
</reference>